<keyword evidence="3" id="KW-0378">Hydrolase</keyword>
<dbReference type="GO" id="GO:0016787">
    <property type="term" value="F:hydrolase activity"/>
    <property type="evidence" value="ECO:0007669"/>
    <property type="project" value="UniProtKB-KW"/>
</dbReference>
<dbReference type="SUPFAM" id="SSF54909">
    <property type="entry name" value="Dimeric alpha+beta barrel"/>
    <property type="match status" value="1"/>
</dbReference>
<dbReference type="Gene3D" id="3.30.70.1060">
    <property type="entry name" value="Dimeric alpha+beta barrel"/>
    <property type="match status" value="1"/>
</dbReference>
<accession>A0A174H618</accession>
<sequence length="94" mass="10809">MFILILTYKAPLEKVLELLDAHRCYLEKYYAIGNFLASGPQVPRKGGIILCQAKSKMEVENIVKEDPFNAIADYQIIEFEVNKAVEKFQELLDK</sequence>
<name>A0A174H618_9BACE</name>
<dbReference type="Pfam" id="PF03795">
    <property type="entry name" value="YCII"/>
    <property type="match status" value="1"/>
</dbReference>
<dbReference type="AlphaFoldDB" id="A0A174H618"/>
<gene>
    <name evidence="3" type="ORF">DXD03_12520</name>
</gene>
<dbReference type="PANTHER" id="PTHR37828">
    <property type="entry name" value="GSR2449 PROTEIN"/>
    <property type="match status" value="1"/>
</dbReference>
<organism evidence="3 4">
    <name type="scientific">Bacteroides xylanisolvens</name>
    <dbReference type="NCBI Taxonomy" id="371601"/>
    <lineage>
        <taxon>Bacteria</taxon>
        <taxon>Pseudomonadati</taxon>
        <taxon>Bacteroidota</taxon>
        <taxon>Bacteroidia</taxon>
        <taxon>Bacteroidales</taxon>
        <taxon>Bacteroidaceae</taxon>
        <taxon>Bacteroides</taxon>
    </lineage>
</organism>
<comment type="similarity">
    <text evidence="1">Belongs to the YciI family.</text>
</comment>
<dbReference type="RefSeq" id="WP_055235892.1">
    <property type="nucleotide sequence ID" value="NZ_AP031409.1"/>
</dbReference>
<feature type="domain" description="YCII-related" evidence="2">
    <location>
        <begin position="1"/>
        <end position="79"/>
    </location>
</feature>
<evidence type="ECO:0000259" key="2">
    <source>
        <dbReference type="Pfam" id="PF03795"/>
    </source>
</evidence>
<proteinExistence type="inferred from homology"/>
<dbReference type="PANTHER" id="PTHR37828:SF1">
    <property type="entry name" value="YCII-RELATED DOMAIN-CONTAINING PROTEIN"/>
    <property type="match status" value="1"/>
</dbReference>
<comment type="caution">
    <text evidence="3">The sequence shown here is derived from an EMBL/GenBank/DDBJ whole genome shotgun (WGS) entry which is preliminary data.</text>
</comment>
<reference evidence="3 4" key="1">
    <citation type="submission" date="2018-08" db="EMBL/GenBank/DDBJ databases">
        <title>A genome reference for cultivated species of the human gut microbiota.</title>
        <authorList>
            <person name="Zou Y."/>
            <person name="Xue W."/>
            <person name="Luo G."/>
        </authorList>
    </citation>
    <scope>NUCLEOTIDE SEQUENCE [LARGE SCALE GENOMIC DNA]</scope>
    <source>
        <strain evidence="3 4">TF10-34</strain>
    </source>
</reference>
<evidence type="ECO:0000313" key="3">
    <source>
        <dbReference type="EMBL" id="RGK61829.1"/>
    </source>
</evidence>
<protein>
    <submittedName>
        <fullName evidence="3">GTP cyclohydrolase</fullName>
    </submittedName>
</protein>
<dbReference type="Proteomes" id="UP000261210">
    <property type="component" value="Unassembled WGS sequence"/>
</dbReference>
<evidence type="ECO:0000256" key="1">
    <source>
        <dbReference type="ARBA" id="ARBA00007689"/>
    </source>
</evidence>
<dbReference type="InterPro" id="IPR005545">
    <property type="entry name" value="YCII"/>
</dbReference>
<evidence type="ECO:0000313" key="4">
    <source>
        <dbReference type="Proteomes" id="UP000261210"/>
    </source>
</evidence>
<dbReference type="EMBL" id="QSQU01000016">
    <property type="protein sequence ID" value="RGK61829.1"/>
    <property type="molecule type" value="Genomic_DNA"/>
</dbReference>
<dbReference type="InterPro" id="IPR011008">
    <property type="entry name" value="Dimeric_a/b-barrel"/>
</dbReference>